<evidence type="ECO:0000313" key="2">
    <source>
        <dbReference type="EMBL" id="MBB6031647.1"/>
    </source>
</evidence>
<reference evidence="2 3" key="1">
    <citation type="submission" date="2020-08" db="EMBL/GenBank/DDBJ databases">
        <title>Genomic Encyclopedia of Type Strains, Phase IV (KMG-IV): sequencing the most valuable type-strain genomes for metagenomic binning, comparative biology and taxonomic classification.</title>
        <authorList>
            <person name="Goeker M."/>
        </authorList>
    </citation>
    <scope>NUCLEOTIDE SEQUENCE [LARGE SCALE GENOMIC DNA]</scope>
    <source>
        <strain evidence="2 3">DSM 16813</strain>
    </source>
</reference>
<comment type="caution">
    <text evidence="2">The sequence shown here is derived from an EMBL/GenBank/DDBJ whole genome shotgun (WGS) entry which is preliminary data.</text>
</comment>
<gene>
    <name evidence="2" type="ORF">HNR35_000640</name>
</gene>
<organism evidence="2 3">
    <name type="scientific">Borreliella spielmanii</name>
    <dbReference type="NCBI Taxonomy" id="88916"/>
    <lineage>
        <taxon>Bacteria</taxon>
        <taxon>Pseudomonadati</taxon>
        <taxon>Spirochaetota</taxon>
        <taxon>Spirochaetia</taxon>
        <taxon>Spirochaetales</taxon>
        <taxon>Borreliaceae</taxon>
        <taxon>Borreliella</taxon>
    </lineage>
</organism>
<accession>A0ABR6P8M3</accession>
<feature type="coiled-coil region" evidence="1">
    <location>
        <begin position="276"/>
        <end position="340"/>
    </location>
</feature>
<keyword evidence="3" id="KW-1185">Reference proteome</keyword>
<name>A0ABR6P8M3_9SPIR</name>
<dbReference type="RefSeq" id="WP_183223885.1">
    <property type="nucleotide sequence ID" value="NZ_JACHFA010000002.1"/>
</dbReference>
<dbReference type="EMBL" id="JACHFA010000002">
    <property type="protein sequence ID" value="MBB6031647.1"/>
    <property type="molecule type" value="Genomic_DNA"/>
</dbReference>
<evidence type="ECO:0000256" key="1">
    <source>
        <dbReference type="SAM" id="Coils"/>
    </source>
</evidence>
<keyword evidence="1" id="KW-0175">Coiled coil</keyword>
<evidence type="ECO:0000313" key="3">
    <source>
        <dbReference type="Proteomes" id="UP000566276"/>
    </source>
</evidence>
<proteinExistence type="predicted"/>
<sequence>MIKKIKSEISLLKLEKEKSLIELGKILKNNNIVELKSLNHYPNLKLVEKELYQMKSNLIKSEENENILKSLNKQIYLLKTEYKSVSKSYKKNLKEIAKTIIKIYPQNLELISKYNMNFSKLKLEKYKKIELASDYKTKNFLQRIILKANSAINNIINMVHVCKISKELEKQVFIKYYPSENFENIINEFSLDKKLNNAIIKEFKIINEIKTNIKNIKEEIKQIIYTSKKEKIYKKNQIKTEINIIIKNKENILKKIAEEFIEATKTNKITAKSNAISSITQKIEKINQKILNLSNNLIKITKQEEIKNIQQKIQVLTKEKDKINNKLNALTSKIEVIQNELDNK</sequence>
<protein>
    <submittedName>
        <fullName evidence="2">Cob(I)alamin adenosyltransferase</fullName>
    </submittedName>
</protein>
<dbReference type="Proteomes" id="UP000566276">
    <property type="component" value="Unassembled WGS sequence"/>
</dbReference>